<reference evidence="1 2" key="1">
    <citation type="journal article" date="2015" name="BMC Genomics">
        <title>Insights from the genome of Ophiocordyceps polyrhachis-furcata to pathogenicity and host specificity in insect fungi.</title>
        <authorList>
            <person name="Wichadakul D."/>
            <person name="Kobmoo N."/>
            <person name="Ingsriswang S."/>
            <person name="Tangphatsornruang S."/>
            <person name="Chantasingh D."/>
            <person name="Luangsa-ard J.J."/>
            <person name="Eurwilaichitr L."/>
        </authorList>
    </citation>
    <scope>NUCLEOTIDE SEQUENCE [LARGE SCALE GENOMIC DNA]</scope>
    <source>
        <strain evidence="1 2">BCC 54312</strain>
    </source>
</reference>
<keyword evidence="2" id="KW-1185">Reference proteome</keyword>
<organism evidence="1 2">
    <name type="scientific">Ophiocordyceps polyrhachis-furcata BCC 54312</name>
    <dbReference type="NCBI Taxonomy" id="1330021"/>
    <lineage>
        <taxon>Eukaryota</taxon>
        <taxon>Fungi</taxon>
        <taxon>Dikarya</taxon>
        <taxon>Ascomycota</taxon>
        <taxon>Pezizomycotina</taxon>
        <taxon>Sordariomycetes</taxon>
        <taxon>Hypocreomycetidae</taxon>
        <taxon>Hypocreales</taxon>
        <taxon>Ophiocordycipitaceae</taxon>
        <taxon>Ophiocordyceps</taxon>
    </lineage>
</organism>
<evidence type="ECO:0000313" key="2">
    <source>
        <dbReference type="Proteomes" id="UP000253664"/>
    </source>
</evidence>
<dbReference type="EMBL" id="LKCN02000007">
    <property type="protein sequence ID" value="RCI12949.1"/>
    <property type="molecule type" value="Genomic_DNA"/>
</dbReference>
<dbReference type="AlphaFoldDB" id="A0A367LEU9"/>
<gene>
    <name evidence="1" type="ORF">L249_1328</name>
</gene>
<comment type="caution">
    <text evidence="1">The sequence shown here is derived from an EMBL/GenBank/DDBJ whole genome shotgun (WGS) entry which is preliminary data.</text>
</comment>
<dbReference type="Proteomes" id="UP000253664">
    <property type="component" value="Unassembled WGS sequence"/>
</dbReference>
<accession>A0A367LEU9</accession>
<sequence length="125" mass="13501">MQGLVSNVNNRKQERQNGLIDGGCATSYLFMPHHLSSLTLPLCGLSPLLSSPVSCPVPYLAVQSHRPPPPPPSWSLDRRGCESIGETGHPLVYIPAFLSSPCSSSYTPFSSFSTVIKKKKAVQYG</sequence>
<proteinExistence type="predicted"/>
<name>A0A367LEU9_9HYPO</name>
<evidence type="ECO:0000313" key="1">
    <source>
        <dbReference type="EMBL" id="RCI12949.1"/>
    </source>
</evidence>
<protein>
    <submittedName>
        <fullName evidence="1">Uncharacterized protein</fullName>
    </submittedName>
</protein>